<evidence type="ECO:0000256" key="2">
    <source>
        <dbReference type="ARBA" id="ARBA00022475"/>
    </source>
</evidence>
<keyword evidence="5 7" id="KW-0472">Membrane</keyword>
<keyword evidence="3 7" id="KW-0812">Transmembrane</keyword>
<evidence type="ECO:0000313" key="9">
    <source>
        <dbReference type="EMBL" id="KAK4215995.1"/>
    </source>
</evidence>
<feature type="transmembrane region" description="Helical" evidence="7">
    <location>
        <begin position="261"/>
        <end position="280"/>
    </location>
</feature>
<evidence type="ECO:0000256" key="7">
    <source>
        <dbReference type="SAM" id="Phobius"/>
    </source>
</evidence>
<evidence type="ECO:0000256" key="5">
    <source>
        <dbReference type="ARBA" id="ARBA00023136"/>
    </source>
</evidence>
<feature type="compositionally biased region" description="Polar residues" evidence="6">
    <location>
        <begin position="76"/>
        <end position="99"/>
    </location>
</feature>
<organism evidence="9 10">
    <name type="scientific">Rhypophila decipiens</name>
    <dbReference type="NCBI Taxonomy" id="261697"/>
    <lineage>
        <taxon>Eukaryota</taxon>
        <taxon>Fungi</taxon>
        <taxon>Dikarya</taxon>
        <taxon>Ascomycota</taxon>
        <taxon>Pezizomycotina</taxon>
        <taxon>Sordariomycetes</taxon>
        <taxon>Sordariomycetidae</taxon>
        <taxon>Sordariales</taxon>
        <taxon>Naviculisporaceae</taxon>
        <taxon>Rhypophila</taxon>
    </lineage>
</organism>
<evidence type="ECO:0000256" key="6">
    <source>
        <dbReference type="SAM" id="MobiDB-lite"/>
    </source>
</evidence>
<dbReference type="PANTHER" id="PTHR34187">
    <property type="entry name" value="FGR18P"/>
    <property type="match status" value="1"/>
</dbReference>
<keyword evidence="10" id="KW-1185">Reference proteome</keyword>
<feature type="compositionally biased region" description="Polar residues" evidence="6">
    <location>
        <begin position="118"/>
        <end position="141"/>
    </location>
</feature>
<reference evidence="9" key="1">
    <citation type="journal article" date="2023" name="Mol. Phylogenet. Evol.">
        <title>Genome-scale phylogeny and comparative genomics of the fungal order Sordariales.</title>
        <authorList>
            <person name="Hensen N."/>
            <person name="Bonometti L."/>
            <person name="Westerberg I."/>
            <person name="Brannstrom I.O."/>
            <person name="Guillou S."/>
            <person name="Cros-Aarteil S."/>
            <person name="Calhoun S."/>
            <person name="Haridas S."/>
            <person name="Kuo A."/>
            <person name="Mondo S."/>
            <person name="Pangilinan J."/>
            <person name="Riley R."/>
            <person name="LaButti K."/>
            <person name="Andreopoulos B."/>
            <person name="Lipzen A."/>
            <person name="Chen C."/>
            <person name="Yan M."/>
            <person name="Daum C."/>
            <person name="Ng V."/>
            <person name="Clum A."/>
            <person name="Steindorff A."/>
            <person name="Ohm R.A."/>
            <person name="Martin F."/>
            <person name="Silar P."/>
            <person name="Natvig D.O."/>
            <person name="Lalanne C."/>
            <person name="Gautier V."/>
            <person name="Ament-Velasquez S.L."/>
            <person name="Kruys A."/>
            <person name="Hutchinson M.I."/>
            <person name="Powell A.J."/>
            <person name="Barry K."/>
            <person name="Miller A.N."/>
            <person name="Grigoriev I.V."/>
            <person name="Debuchy R."/>
            <person name="Gladieux P."/>
            <person name="Hiltunen Thoren M."/>
            <person name="Johannesson H."/>
        </authorList>
    </citation>
    <scope>NUCLEOTIDE SEQUENCE</scope>
    <source>
        <strain evidence="9">PSN293</strain>
    </source>
</reference>
<dbReference type="InterPro" id="IPR003807">
    <property type="entry name" value="DUF202"/>
</dbReference>
<evidence type="ECO:0000256" key="3">
    <source>
        <dbReference type="ARBA" id="ARBA00022692"/>
    </source>
</evidence>
<evidence type="ECO:0000313" key="10">
    <source>
        <dbReference type="Proteomes" id="UP001301769"/>
    </source>
</evidence>
<name>A0AAN7BCJ8_9PEZI</name>
<feature type="transmembrane region" description="Helical" evidence="7">
    <location>
        <begin position="220"/>
        <end position="241"/>
    </location>
</feature>
<feature type="transmembrane region" description="Helical" evidence="7">
    <location>
        <begin position="301"/>
        <end position="323"/>
    </location>
</feature>
<reference evidence="9" key="2">
    <citation type="submission" date="2023-05" db="EMBL/GenBank/DDBJ databases">
        <authorList>
            <consortium name="Lawrence Berkeley National Laboratory"/>
            <person name="Steindorff A."/>
            <person name="Hensen N."/>
            <person name="Bonometti L."/>
            <person name="Westerberg I."/>
            <person name="Brannstrom I.O."/>
            <person name="Guillou S."/>
            <person name="Cros-Aarteil S."/>
            <person name="Calhoun S."/>
            <person name="Haridas S."/>
            <person name="Kuo A."/>
            <person name="Mondo S."/>
            <person name="Pangilinan J."/>
            <person name="Riley R."/>
            <person name="Labutti K."/>
            <person name="Andreopoulos B."/>
            <person name="Lipzen A."/>
            <person name="Chen C."/>
            <person name="Yanf M."/>
            <person name="Daum C."/>
            <person name="Ng V."/>
            <person name="Clum A."/>
            <person name="Ohm R."/>
            <person name="Martin F."/>
            <person name="Silar P."/>
            <person name="Natvig D."/>
            <person name="Lalanne C."/>
            <person name="Gautier V."/>
            <person name="Ament-Velasquez S.L."/>
            <person name="Kruys A."/>
            <person name="Hutchinson M.I."/>
            <person name="Powell A.J."/>
            <person name="Barry K."/>
            <person name="Miller A.N."/>
            <person name="Grigoriev I.V."/>
            <person name="Debuchy R."/>
            <person name="Gladieux P."/>
            <person name="Thoren M.H."/>
            <person name="Johannesson H."/>
        </authorList>
    </citation>
    <scope>NUCLEOTIDE SEQUENCE</scope>
    <source>
        <strain evidence="9">PSN293</strain>
    </source>
</reference>
<feature type="compositionally biased region" description="Low complexity" evidence="6">
    <location>
        <begin position="21"/>
        <end position="63"/>
    </location>
</feature>
<protein>
    <recommendedName>
        <fullName evidence="8">DUF202 domain-containing protein</fullName>
    </recommendedName>
</protein>
<feature type="compositionally biased region" description="Low complexity" evidence="6">
    <location>
        <begin position="174"/>
        <end position="184"/>
    </location>
</feature>
<comment type="subcellular location">
    <subcellularLocation>
        <location evidence="1">Cell membrane</location>
        <topology evidence="1">Multi-pass membrane protein</topology>
    </subcellularLocation>
</comment>
<comment type="caution">
    <text evidence="9">The sequence shown here is derived from an EMBL/GenBank/DDBJ whole genome shotgun (WGS) entry which is preliminary data.</text>
</comment>
<dbReference type="AlphaFoldDB" id="A0AAN7BCJ8"/>
<evidence type="ECO:0000256" key="4">
    <source>
        <dbReference type="ARBA" id="ARBA00022989"/>
    </source>
</evidence>
<evidence type="ECO:0000256" key="1">
    <source>
        <dbReference type="ARBA" id="ARBA00004651"/>
    </source>
</evidence>
<dbReference type="PANTHER" id="PTHR34187:SF2">
    <property type="entry name" value="DUF202 DOMAIN-CONTAINING PROTEIN"/>
    <property type="match status" value="1"/>
</dbReference>
<proteinExistence type="predicted"/>
<dbReference type="Pfam" id="PF02656">
    <property type="entry name" value="DUF202"/>
    <property type="match status" value="1"/>
</dbReference>
<evidence type="ECO:0000259" key="8">
    <source>
        <dbReference type="Pfam" id="PF02656"/>
    </source>
</evidence>
<dbReference type="EMBL" id="MU858073">
    <property type="protein sequence ID" value="KAK4215995.1"/>
    <property type="molecule type" value="Genomic_DNA"/>
</dbReference>
<sequence length="327" mass="35288">MADLNPEIESATAAPPPPPISTSAPILPSASQTTSVSPSPNPPSLSHRGSLSFRLSRNRSSQRIENILEGARERATSLNRNNSGDLSPRVQQPLLSHSPRSPAGLGILAEGGSEDDSSNIVRTQPGRQPTLDYQSTHQTSHSPRRRAVGSRRPSDQDQSHQIGQTGGGGDVDGRQQQQQQQDGNDNGGGTWKKWLQYFQSIELENKGSVARDHLALERTFLAWLRTSLAFASIGIAITQLFRLNTSLAGDATQSDTLRHLGKPLGSTFLGISILTLFLGYKRYLQAQHWVIRGKFPASRGTIMLVAFIAFAVTVASLVVVVAVQTSS</sequence>
<feature type="region of interest" description="Disordered" evidence="6">
    <location>
        <begin position="1"/>
        <end position="188"/>
    </location>
</feature>
<feature type="domain" description="DUF202" evidence="8">
    <location>
        <begin position="211"/>
        <end position="288"/>
    </location>
</feature>
<dbReference type="InterPro" id="IPR052053">
    <property type="entry name" value="IM_YidH-like"/>
</dbReference>
<gene>
    <name evidence="9" type="ORF">QBC37DRAFT_417891</name>
</gene>
<keyword evidence="4 7" id="KW-1133">Transmembrane helix</keyword>
<dbReference type="Proteomes" id="UP001301769">
    <property type="component" value="Unassembled WGS sequence"/>
</dbReference>
<accession>A0AAN7BCJ8</accession>
<keyword evidence="2" id="KW-1003">Cell membrane</keyword>
<dbReference type="GO" id="GO:0005886">
    <property type="term" value="C:plasma membrane"/>
    <property type="evidence" value="ECO:0007669"/>
    <property type="project" value="UniProtKB-SubCell"/>
</dbReference>